<comment type="catalytic activity">
    <reaction evidence="6">
        <text>a (3S)-3-hydroxyacyl-CoA + NAD(+) = a 3-oxoacyl-CoA + NADH + H(+)</text>
        <dbReference type="Rhea" id="RHEA:22432"/>
        <dbReference type="ChEBI" id="CHEBI:15378"/>
        <dbReference type="ChEBI" id="CHEBI:57318"/>
        <dbReference type="ChEBI" id="CHEBI:57540"/>
        <dbReference type="ChEBI" id="CHEBI:57945"/>
        <dbReference type="ChEBI" id="CHEBI:90726"/>
        <dbReference type="EC" id="1.1.1.35"/>
    </reaction>
</comment>
<sequence>MDFKKVVVAGSGVLGSQIALQTAFKGFDVTIWLRSEGSIDRAKPKLERFKNIYLQTLEAMKTNPQAYCRGLSDKKDLTDDKIDELKDNLIKGYDNLTLTTSYEEAAKDADLVIEAIAEDPKQKIAFYTELAKYLPEKTVIVTNSSTLLPSTFADYTGRPEKYLALHFANDIYRNNTAEIMGHANTSSEYYNQVVEFAQAIGMVPLKLKKEQPAYILNSLLVPFLSAAQGLWADDVADVETIDLTWRLATGAPLGPFQILDIVGLTTAYNIGLMDPRSSDINTIQGKVSAALKKKIDAGELGVNAGKGFYDYTDE</sequence>
<dbReference type="RefSeq" id="WP_011406316.1">
    <property type="nucleotide sequence ID" value="NZ_CAUHHK010000003.1"/>
</dbReference>
<dbReference type="InterPro" id="IPR052242">
    <property type="entry name" value="Mito_3-hydroxyacyl-CoA_DH"/>
</dbReference>
<keyword evidence="5" id="KW-0443">Lipid metabolism</keyword>
<keyword evidence="2" id="KW-0276">Fatty acid metabolism</keyword>
<dbReference type="GO" id="GO:0003857">
    <property type="term" value="F:(3S)-3-hydroxyacyl-CoA dehydrogenase (NAD+) activity"/>
    <property type="evidence" value="ECO:0007669"/>
    <property type="project" value="UniProtKB-EC"/>
</dbReference>
<dbReference type="SUPFAM" id="SSF51735">
    <property type="entry name" value="NAD(P)-binding Rossmann-fold domains"/>
    <property type="match status" value="1"/>
</dbReference>
<feature type="domain" description="3-hydroxyacyl-CoA dehydrogenase C-terminal" evidence="8">
    <location>
        <begin position="214"/>
        <end position="311"/>
    </location>
</feature>
<evidence type="ECO:0000256" key="7">
    <source>
        <dbReference type="PIRSR" id="PIRSR000105-1"/>
    </source>
</evidence>
<dbReference type="PIRSF" id="PIRSF000105">
    <property type="entry name" value="HCDH"/>
    <property type="match status" value="1"/>
</dbReference>
<reference evidence="10 11" key="1">
    <citation type="submission" date="2017-05" db="EMBL/GenBank/DDBJ databases">
        <title>Host range expansion of the Methanosphaera genus to humans and monogastric animals involves recent and extensive reduction in genome content.</title>
        <authorList>
            <person name="Hoedt E.C."/>
            <person name="Volmer J.G."/>
            <person name="Parks D.H."/>
            <person name="Rosewarne C.P."/>
            <person name="Denman S.E."/>
            <person name="Mcsweeney C.S."/>
            <person name="O Cuiv P."/>
            <person name="Hugenholtz P."/>
            <person name="Tyson G.W."/>
            <person name="Morrison M."/>
        </authorList>
    </citation>
    <scope>NUCLEOTIDE SEQUENCE [LARGE SCALE GENOMIC DNA]</scope>
    <source>
        <strain evidence="10 11">PA5</strain>
    </source>
</reference>
<dbReference type="OMA" id="HFARHGH"/>
<evidence type="ECO:0000313" key="11">
    <source>
        <dbReference type="Proteomes" id="UP000248557"/>
    </source>
</evidence>
<dbReference type="Pfam" id="PF02737">
    <property type="entry name" value="3HCDH_N"/>
    <property type="match status" value="1"/>
</dbReference>
<evidence type="ECO:0000256" key="1">
    <source>
        <dbReference type="ARBA" id="ARBA00005005"/>
    </source>
</evidence>
<evidence type="ECO:0000259" key="8">
    <source>
        <dbReference type="Pfam" id="PF00725"/>
    </source>
</evidence>
<evidence type="ECO:0000256" key="2">
    <source>
        <dbReference type="ARBA" id="ARBA00022832"/>
    </source>
</evidence>
<feature type="site" description="Important for catalytic activity" evidence="7">
    <location>
        <position position="166"/>
    </location>
</feature>
<dbReference type="InterPro" id="IPR022694">
    <property type="entry name" value="3-OHacyl-CoA_DH"/>
</dbReference>
<dbReference type="Proteomes" id="UP000248557">
    <property type="component" value="Unassembled WGS sequence"/>
</dbReference>
<evidence type="ECO:0000256" key="3">
    <source>
        <dbReference type="ARBA" id="ARBA00023002"/>
    </source>
</evidence>
<dbReference type="GO" id="GO:0070403">
    <property type="term" value="F:NAD+ binding"/>
    <property type="evidence" value="ECO:0007669"/>
    <property type="project" value="InterPro"/>
</dbReference>
<dbReference type="Gene3D" id="3.40.50.720">
    <property type="entry name" value="NAD(P)-binding Rossmann-like Domain"/>
    <property type="match status" value="1"/>
</dbReference>
<dbReference type="Gene3D" id="1.10.1040.10">
    <property type="entry name" value="N-(1-d-carboxylethyl)-l-norvaline Dehydrogenase, domain 2"/>
    <property type="match status" value="1"/>
</dbReference>
<dbReference type="PANTHER" id="PTHR43561">
    <property type="match status" value="1"/>
</dbReference>
<dbReference type="PANTHER" id="PTHR43561:SF3">
    <property type="entry name" value="HYDROXYACYL-COENZYME A DEHYDROGENASE, MITOCHONDRIAL"/>
    <property type="match status" value="1"/>
</dbReference>
<name>A0A328PYV7_9EURY</name>
<evidence type="ECO:0000313" key="10">
    <source>
        <dbReference type="EMBL" id="RAP03201.1"/>
    </source>
</evidence>
<protein>
    <submittedName>
        <fullName evidence="10">3-hydroxybutyryl-CoA dehydrogenase</fullName>
    </submittedName>
</protein>
<proteinExistence type="predicted"/>
<dbReference type="AlphaFoldDB" id="A0A328PYV7"/>
<organism evidence="10 11">
    <name type="scientific">Methanosphaera stadtmanae</name>
    <dbReference type="NCBI Taxonomy" id="2317"/>
    <lineage>
        <taxon>Archaea</taxon>
        <taxon>Methanobacteriati</taxon>
        <taxon>Methanobacteriota</taxon>
        <taxon>Methanomada group</taxon>
        <taxon>Methanobacteria</taxon>
        <taxon>Methanobacteriales</taxon>
        <taxon>Methanobacteriaceae</taxon>
        <taxon>Methanosphaera</taxon>
    </lineage>
</organism>
<gene>
    <name evidence="10" type="ORF">CA615_03490</name>
</gene>
<dbReference type="InterPro" id="IPR006108">
    <property type="entry name" value="3HC_DH_C"/>
</dbReference>
<dbReference type="GeneID" id="3855376"/>
<comment type="pathway">
    <text evidence="1">Lipid metabolism; fatty acid beta-oxidation.</text>
</comment>
<dbReference type="InterPro" id="IPR013328">
    <property type="entry name" value="6PGD_dom2"/>
</dbReference>
<dbReference type="GO" id="GO:0006635">
    <property type="term" value="P:fatty acid beta-oxidation"/>
    <property type="evidence" value="ECO:0007669"/>
    <property type="project" value="TreeGrafter"/>
</dbReference>
<feature type="domain" description="3-hydroxyacyl-CoA dehydrogenase NAD binding" evidence="9">
    <location>
        <begin position="5"/>
        <end position="208"/>
    </location>
</feature>
<evidence type="ECO:0000256" key="4">
    <source>
        <dbReference type="ARBA" id="ARBA00023027"/>
    </source>
</evidence>
<dbReference type="Pfam" id="PF00725">
    <property type="entry name" value="3HCDH"/>
    <property type="match status" value="1"/>
</dbReference>
<evidence type="ECO:0000256" key="5">
    <source>
        <dbReference type="ARBA" id="ARBA00023098"/>
    </source>
</evidence>
<dbReference type="SUPFAM" id="SSF48179">
    <property type="entry name" value="6-phosphogluconate dehydrogenase C-terminal domain-like"/>
    <property type="match status" value="1"/>
</dbReference>
<dbReference type="InterPro" id="IPR006176">
    <property type="entry name" value="3-OHacyl-CoA_DH_NAD-bd"/>
</dbReference>
<dbReference type="NCBIfam" id="NF006143">
    <property type="entry name" value="PRK08293.1"/>
    <property type="match status" value="1"/>
</dbReference>
<keyword evidence="4" id="KW-0520">NAD</keyword>
<dbReference type="InterPro" id="IPR008927">
    <property type="entry name" value="6-PGluconate_DH-like_C_sf"/>
</dbReference>
<dbReference type="EMBL" id="NGJK01000033">
    <property type="protein sequence ID" value="RAP03201.1"/>
    <property type="molecule type" value="Genomic_DNA"/>
</dbReference>
<evidence type="ECO:0000259" key="9">
    <source>
        <dbReference type="Pfam" id="PF02737"/>
    </source>
</evidence>
<dbReference type="InterPro" id="IPR036291">
    <property type="entry name" value="NAD(P)-bd_dom_sf"/>
</dbReference>
<accession>A0A328PYV7</accession>
<comment type="caution">
    <text evidence="10">The sequence shown here is derived from an EMBL/GenBank/DDBJ whole genome shotgun (WGS) entry which is preliminary data.</text>
</comment>
<keyword evidence="3" id="KW-0560">Oxidoreductase</keyword>
<evidence type="ECO:0000256" key="6">
    <source>
        <dbReference type="ARBA" id="ARBA00049556"/>
    </source>
</evidence>